<organism evidence="3 4">
    <name type="scientific">Corynebacterium pyruviciproducens</name>
    <dbReference type="NCBI Taxonomy" id="598660"/>
    <lineage>
        <taxon>Bacteria</taxon>
        <taxon>Bacillati</taxon>
        <taxon>Actinomycetota</taxon>
        <taxon>Actinomycetes</taxon>
        <taxon>Mycobacteriales</taxon>
        <taxon>Corynebacteriaceae</taxon>
        <taxon>Corynebacterium</taxon>
    </lineage>
</organism>
<dbReference type="SUPFAM" id="SSF53756">
    <property type="entry name" value="UDP-Glycosyltransferase/glycogen phosphorylase"/>
    <property type="match status" value="1"/>
</dbReference>
<feature type="domain" description="Spore protein YkvP/CgeB glycosyl transferase-like" evidence="2">
    <location>
        <begin position="277"/>
        <end position="383"/>
    </location>
</feature>
<evidence type="ECO:0000259" key="2">
    <source>
        <dbReference type="Pfam" id="PF13524"/>
    </source>
</evidence>
<dbReference type="RefSeq" id="WP_101679482.1">
    <property type="nucleotide sequence ID" value="NZ_CP136958.1"/>
</dbReference>
<keyword evidence="1" id="KW-0175">Coiled coil</keyword>
<accession>A0AAF0YWF0</accession>
<evidence type="ECO:0000256" key="1">
    <source>
        <dbReference type="SAM" id="Coils"/>
    </source>
</evidence>
<dbReference type="EMBL" id="CP136958">
    <property type="protein sequence ID" value="WOT02746.1"/>
    <property type="molecule type" value="Genomic_DNA"/>
</dbReference>
<protein>
    <submittedName>
        <fullName evidence="3">Glycosyltransferase family 1 protein</fullName>
    </submittedName>
</protein>
<reference evidence="3" key="2">
    <citation type="submission" date="2023-10" db="EMBL/GenBank/DDBJ databases">
        <authorList>
            <person name="Choi B."/>
        </authorList>
    </citation>
    <scope>NUCLEOTIDE SEQUENCE</scope>
    <source>
        <strain evidence="3">UMB0763</strain>
    </source>
</reference>
<dbReference type="Gene3D" id="3.40.50.2000">
    <property type="entry name" value="Glycogen Phosphorylase B"/>
    <property type="match status" value="1"/>
</dbReference>
<sequence length="582" mass="65703">MKSLTSGINHKVLIGGYINLNVIDGSAFFISGLAAMCAQSYNSQVFVLTANPISKTEVLQEILPLPNVEVIDPFRRKLEIGSLGRDSMSRENYAKLLGLVAINNSVDAIIIRDTETASFFIKQYPELAGRLSVYLTGITSLGEGLSSQLLHELKSLVESDCRFLCQTNEIRSIFAKNLDLGREECDERTFVLGPHVPDPKADFKTLFQQPRERNRFVYTGKFFKDWNTDKIVASFKAVNQGGGQLILEVAGDQFRKSEEDENFVANMKYLLHSTPGLIWHGRVPREQSREIISRCNVGIGWRSERLSNSTEFSTKILEYGAMGRAAILNRTPMHERLLGSDYPLFANSMTEFKEKVIVSSNDQEVVKNAAKRCYDLAKEHGYSRVRPSFISFIGDSRNNAIETVCKTGVDASEILSVEYFVGQEFSEFEQINCELIKIGSWVLVVSASEKTLPVPLQAQMLRMDANNWERQCEFFRDGLEMSSSEVASEAKVSDEEVLSSFKSREAAALKKVEELEGQLTAIERKYRALRASKLGSIQVQYWKMLRERQLPKFQGTGQSFLLKGMQGLATFRKRINSRKREN</sequence>
<gene>
    <name evidence="3" type="ORF">CYJ47_02940</name>
</gene>
<evidence type="ECO:0000313" key="3">
    <source>
        <dbReference type="EMBL" id="WOT02746.1"/>
    </source>
</evidence>
<dbReference type="Proteomes" id="UP000234560">
    <property type="component" value="Chromosome"/>
</dbReference>
<feature type="coiled-coil region" evidence="1">
    <location>
        <begin position="505"/>
        <end position="532"/>
    </location>
</feature>
<reference evidence="3" key="1">
    <citation type="submission" date="2017-12" db="EMBL/GenBank/DDBJ databases">
        <authorList>
            <person name="Thomas-White K."/>
            <person name="Wolfe A.J."/>
        </authorList>
    </citation>
    <scope>NUCLEOTIDE SEQUENCE</scope>
    <source>
        <strain evidence="3">UMB0763</strain>
    </source>
</reference>
<dbReference type="Pfam" id="PF13524">
    <property type="entry name" value="Glyco_trans_1_2"/>
    <property type="match status" value="1"/>
</dbReference>
<dbReference type="AlphaFoldDB" id="A0AAF0YWF0"/>
<dbReference type="KEGG" id="cpyr:CYJ47_02940"/>
<dbReference type="InterPro" id="IPR055259">
    <property type="entry name" value="YkvP/CgeB_Glyco_trans-like"/>
</dbReference>
<name>A0AAF0YWF0_9CORY</name>
<proteinExistence type="predicted"/>
<evidence type="ECO:0000313" key="4">
    <source>
        <dbReference type="Proteomes" id="UP000234560"/>
    </source>
</evidence>